<reference evidence="6 8" key="2">
    <citation type="submission" date="2016-10" db="EMBL/GenBank/DDBJ databases">
        <authorList>
            <person name="de Groot N.N."/>
        </authorList>
    </citation>
    <scope>NUCLEOTIDE SEQUENCE [LARGE SCALE GENOMIC DNA]</scope>
    <source>
        <strain evidence="6 8">DSM 11363</strain>
    </source>
</reference>
<comment type="catalytic activity">
    <reaction evidence="3">
        <text>a purine D-ribonucleoside + phosphate = a purine nucleobase + alpha-D-ribose 1-phosphate</text>
        <dbReference type="Rhea" id="RHEA:19805"/>
        <dbReference type="ChEBI" id="CHEBI:26386"/>
        <dbReference type="ChEBI" id="CHEBI:43474"/>
        <dbReference type="ChEBI" id="CHEBI:57720"/>
        <dbReference type="ChEBI" id="CHEBI:142355"/>
        <dbReference type="EC" id="2.4.2.1"/>
    </reaction>
</comment>
<evidence type="ECO:0000313" key="5">
    <source>
        <dbReference type="EMBL" id="OCX25688.1"/>
    </source>
</evidence>
<dbReference type="GO" id="GO:0005829">
    <property type="term" value="C:cytosol"/>
    <property type="evidence" value="ECO:0007669"/>
    <property type="project" value="TreeGrafter"/>
</dbReference>
<dbReference type="Proteomes" id="UP000095143">
    <property type="component" value="Unassembled WGS sequence"/>
</dbReference>
<comment type="catalytic activity">
    <reaction evidence="3">
        <text>inosine + phosphate = alpha-D-ribose 1-phosphate + hypoxanthine</text>
        <dbReference type="Rhea" id="RHEA:27646"/>
        <dbReference type="ChEBI" id="CHEBI:17368"/>
        <dbReference type="ChEBI" id="CHEBI:17596"/>
        <dbReference type="ChEBI" id="CHEBI:43474"/>
        <dbReference type="ChEBI" id="CHEBI:57720"/>
        <dbReference type="EC" id="2.4.2.1"/>
    </reaction>
</comment>
<keyword evidence="2 3" id="KW-0808">Transferase</keyword>
<comment type="catalytic activity">
    <reaction evidence="3">
        <text>cytidine + phosphate = cytosine + alpha-D-ribose 1-phosphate</text>
        <dbReference type="Rhea" id="RHEA:52540"/>
        <dbReference type="ChEBI" id="CHEBI:16040"/>
        <dbReference type="ChEBI" id="CHEBI:17562"/>
        <dbReference type="ChEBI" id="CHEBI:43474"/>
        <dbReference type="ChEBI" id="CHEBI:57720"/>
        <dbReference type="EC" id="2.4.2.2"/>
    </reaction>
</comment>
<evidence type="ECO:0000313" key="6">
    <source>
        <dbReference type="EMBL" id="SET95331.1"/>
    </source>
</evidence>
<accession>A0A1C2EF00</accession>
<evidence type="ECO:0000256" key="2">
    <source>
        <dbReference type="ARBA" id="ARBA00022679"/>
    </source>
</evidence>
<dbReference type="GO" id="GO:0004731">
    <property type="term" value="F:purine-nucleoside phosphorylase activity"/>
    <property type="evidence" value="ECO:0007669"/>
    <property type="project" value="UniProtKB-UniRule"/>
</dbReference>
<comment type="catalytic activity">
    <reaction evidence="3">
        <text>guanosine + phosphate = alpha-D-ribose 1-phosphate + guanine</text>
        <dbReference type="Rhea" id="RHEA:13233"/>
        <dbReference type="ChEBI" id="CHEBI:16235"/>
        <dbReference type="ChEBI" id="CHEBI:16750"/>
        <dbReference type="ChEBI" id="CHEBI:43474"/>
        <dbReference type="ChEBI" id="CHEBI:57720"/>
        <dbReference type="EC" id="2.4.2.1"/>
    </reaction>
</comment>
<dbReference type="RefSeq" id="WP_065986230.1">
    <property type="nucleotide sequence ID" value="NZ_FOHW01000036.1"/>
</dbReference>
<proteinExistence type="inferred from homology"/>
<evidence type="ECO:0000256" key="1">
    <source>
        <dbReference type="ARBA" id="ARBA00022676"/>
    </source>
</evidence>
<evidence type="ECO:0000313" key="8">
    <source>
        <dbReference type="Proteomes" id="UP000182332"/>
    </source>
</evidence>
<reference evidence="5 7" key="1">
    <citation type="submission" date="2016-08" db="EMBL/GenBank/DDBJ databases">
        <title>Whole genome sequence of Pseudomonas graminis strain UASWS1507, a potential biological control agent for agriculture.</title>
        <authorList>
            <person name="Crovadore J."/>
            <person name="Calmin G."/>
            <person name="Chablais R."/>
            <person name="Cochard B."/>
            <person name="Lefort F."/>
        </authorList>
    </citation>
    <scope>NUCLEOTIDE SEQUENCE [LARGE SCALE GENOMIC DNA]</scope>
    <source>
        <strain evidence="5 7">UASWS1507</strain>
    </source>
</reference>
<name>A0A1C2EF00_9PSED</name>
<dbReference type="InterPro" id="IPR014710">
    <property type="entry name" value="RmlC-like_jellyroll"/>
</dbReference>
<comment type="similarity">
    <text evidence="3">Belongs to the nucleoside phosphorylase PpnP family.</text>
</comment>
<dbReference type="EMBL" id="FOHW01000036">
    <property type="protein sequence ID" value="SET95331.1"/>
    <property type="molecule type" value="Genomic_DNA"/>
</dbReference>
<dbReference type="SUPFAM" id="SSF51182">
    <property type="entry name" value="RmlC-like cupins"/>
    <property type="match status" value="1"/>
</dbReference>
<evidence type="ECO:0000256" key="3">
    <source>
        <dbReference type="HAMAP-Rule" id="MF_01537"/>
    </source>
</evidence>
<comment type="catalytic activity">
    <reaction evidence="3">
        <text>uridine + phosphate = alpha-D-ribose 1-phosphate + uracil</text>
        <dbReference type="Rhea" id="RHEA:24388"/>
        <dbReference type="ChEBI" id="CHEBI:16704"/>
        <dbReference type="ChEBI" id="CHEBI:17568"/>
        <dbReference type="ChEBI" id="CHEBI:43474"/>
        <dbReference type="ChEBI" id="CHEBI:57720"/>
        <dbReference type="EC" id="2.4.2.2"/>
    </reaction>
</comment>
<dbReference type="PANTHER" id="PTHR36540">
    <property type="entry name" value="PYRIMIDINE/PURINE NUCLEOSIDE PHOSPHORYLASE"/>
    <property type="match status" value="1"/>
</dbReference>
<comment type="catalytic activity">
    <reaction evidence="3">
        <text>adenosine + phosphate = alpha-D-ribose 1-phosphate + adenine</text>
        <dbReference type="Rhea" id="RHEA:27642"/>
        <dbReference type="ChEBI" id="CHEBI:16335"/>
        <dbReference type="ChEBI" id="CHEBI:16708"/>
        <dbReference type="ChEBI" id="CHEBI:43474"/>
        <dbReference type="ChEBI" id="CHEBI:57720"/>
        <dbReference type="EC" id="2.4.2.1"/>
    </reaction>
</comment>
<dbReference type="PANTHER" id="PTHR36540:SF1">
    <property type="entry name" value="PYRIMIDINE_PURINE NUCLEOSIDE PHOSPHORYLASE"/>
    <property type="match status" value="1"/>
</dbReference>
<evidence type="ECO:0000313" key="7">
    <source>
        <dbReference type="Proteomes" id="UP000095143"/>
    </source>
</evidence>
<dbReference type="InterPro" id="IPR011051">
    <property type="entry name" value="RmlC_Cupin_sf"/>
</dbReference>
<dbReference type="Proteomes" id="UP000182332">
    <property type="component" value="Unassembled WGS sequence"/>
</dbReference>
<dbReference type="CDD" id="cd20296">
    <property type="entry name" value="cupin_PpnP-like"/>
    <property type="match status" value="1"/>
</dbReference>
<gene>
    <name evidence="3" type="primary">ppnP</name>
    <name evidence="5" type="ORF">BBI10_01390</name>
    <name evidence="4" type="ORF">ENP23_02325</name>
    <name evidence="6" type="ORF">SAMN05216197_13612</name>
</gene>
<dbReference type="EMBL" id="MDEN01000047">
    <property type="protein sequence ID" value="OCX25688.1"/>
    <property type="molecule type" value="Genomic_DNA"/>
</dbReference>
<dbReference type="EMBL" id="DSIN01000008">
    <property type="protein sequence ID" value="HEF24596.1"/>
    <property type="molecule type" value="Genomic_DNA"/>
</dbReference>
<reference evidence="4" key="3">
    <citation type="journal article" date="2020" name="mSystems">
        <title>Genome- and Community-Level Interaction Insights into Carbon Utilization and Element Cycling Functions of Hydrothermarchaeota in Hydrothermal Sediment.</title>
        <authorList>
            <person name="Zhou Z."/>
            <person name="Liu Y."/>
            <person name="Xu W."/>
            <person name="Pan J."/>
            <person name="Luo Z.H."/>
            <person name="Li M."/>
        </authorList>
    </citation>
    <scope>NUCLEOTIDE SEQUENCE [LARGE SCALE GENOMIC DNA]</scope>
    <source>
        <strain evidence="4">SpSt-200</strain>
    </source>
</reference>
<dbReference type="EC" id="2.4.2.2" evidence="3"/>
<dbReference type="HAMAP" id="MF_01537">
    <property type="entry name" value="Nucleos_phosphorylase_PpnP"/>
    <property type="match status" value="1"/>
</dbReference>
<dbReference type="GO" id="GO:0016154">
    <property type="term" value="F:pyrimidine-nucleoside phosphorylase activity"/>
    <property type="evidence" value="ECO:0007669"/>
    <property type="project" value="UniProtKB-UniRule"/>
</dbReference>
<protein>
    <recommendedName>
        <fullName evidence="3">Pyrimidine/purine nucleoside phosphorylase</fullName>
        <ecNumber evidence="3">2.4.2.1</ecNumber>
        <ecNumber evidence="3">2.4.2.2</ecNumber>
    </recommendedName>
    <alternativeName>
        <fullName evidence="3">Adenosine phosphorylase</fullName>
    </alternativeName>
    <alternativeName>
        <fullName evidence="3">Cytidine phosphorylase</fullName>
    </alternativeName>
    <alternativeName>
        <fullName evidence="3">Guanosine phosphorylase</fullName>
    </alternativeName>
    <alternativeName>
        <fullName evidence="3">Inosine phosphorylase</fullName>
    </alternativeName>
    <alternativeName>
        <fullName evidence="3">Thymidine phosphorylase</fullName>
    </alternativeName>
    <alternativeName>
        <fullName evidence="3">Uridine phosphorylase</fullName>
    </alternativeName>
    <alternativeName>
        <fullName evidence="3">Xanthosine phosphorylase</fullName>
    </alternativeName>
</protein>
<comment type="function">
    <text evidence="3">Catalyzes the phosphorolysis of diverse nucleosides, yielding D-ribose 1-phosphate and the respective free bases. Can use uridine, adenosine, guanosine, cytidine, thymidine, inosine and xanthosine as substrates. Also catalyzes the reverse reactions.</text>
</comment>
<dbReference type="Gene3D" id="2.60.120.10">
    <property type="entry name" value="Jelly Rolls"/>
    <property type="match status" value="1"/>
</dbReference>
<organism evidence="5 7">
    <name type="scientific">Pseudomonas graminis</name>
    <dbReference type="NCBI Taxonomy" id="158627"/>
    <lineage>
        <taxon>Bacteria</taxon>
        <taxon>Pseudomonadati</taxon>
        <taxon>Pseudomonadota</taxon>
        <taxon>Gammaproteobacteria</taxon>
        <taxon>Pseudomonadales</taxon>
        <taxon>Pseudomonadaceae</taxon>
        <taxon>Pseudomonas</taxon>
    </lineage>
</organism>
<comment type="catalytic activity">
    <reaction evidence="3">
        <text>thymidine + phosphate = 2-deoxy-alpha-D-ribose 1-phosphate + thymine</text>
        <dbReference type="Rhea" id="RHEA:16037"/>
        <dbReference type="ChEBI" id="CHEBI:17748"/>
        <dbReference type="ChEBI" id="CHEBI:17821"/>
        <dbReference type="ChEBI" id="CHEBI:43474"/>
        <dbReference type="ChEBI" id="CHEBI:57259"/>
        <dbReference type="EC" id="2.4.2.2"/>
    </reaction>
</comment>
<dbReference type="EC" id="2.4.2.1" evidence="3"/>
<dbReference type="AlphaFoldDB" id="A0A1C2EF00"/>
<comment type="catalytic activity">
    <reaction evidence="3">
        <text>xanthosine + phosphate = alpha-D-ribose 1-phosphate + xanthine</text>
        <dbReference type="Rhea" id="RHEA:27638"/>
        <dbReference type="ChEBI" id="CHEBI:17712"/>
        <dbReference type="ChEBI" id="CHEBI:18107"/>
        <dbReference type="ChEBI" id="CHEBI:43474"/>
        <dbReference type="ChEBI" id="CHEBI:57720"/>
        <dbReference type="EC" id="2.4.2.1"/>
    </reaction>
</comment>
<evidence type="ECO:0000313" key="4">
    <source>
        <dbReference type="EMBL" id="HEF24596.1"/>
    </source>
</evidence>
<dbReference type="OrthoDB" id="9793848at2"/>
<dbReference type="Pfam" id="PF06865">
    <property type="entry name" value="Ppnp"/>
    <property type="match status" value="1"/>
</dbReference>
<sequence>MFKVNEYFDGTVKSIAFKQAAGDATIGVMAPGKYNFGTGDREIMHVISGELKVLLPGANDWETFKAGTDFKIPANVKFDVEATEETAYLCEYRKD</sequence>
<dbReference type="FunFam" id="2.60.120.10:FF:000016">
    <property type="entry name" value="Pyrimidine/purine nucleoside phosphorylase"/>
    <property type="match status" value="1"/>
</dbReference>
<keyword evidence="1 3" id="KW-0328">Glycosyltransferase</keyword>
<dbReference type="InterPro" id="IPR009664">
    <property type="entry name" value="Ppnp"/>
</dbReference>